<evidence type="ECO:0000256" key="2">
    <source>
        <dbReference type="ARBA" id="ARBA00011986"/>
    </source>
</evidence>
<dbReference type="GO" id="GO:0046872">
    <property type="term" value="F:metal ion binding"/>
    <property type="evidence" value="ECO:0007669"/>
    <property type="project" value="UniProtKB-KW"/>
</dbReference>
<evidence type="ECO:0000256" key="8">
    <source>
        <dbReference type="ARBA" id="ARBA00022842"/>
    </source>
</evidence>
<dbReference type="NCBIfam" id="TIGR00485">
    <property type="entry name" value="EF-Tu"/>
    <property type="match status" value="1"/>
</dbReference>
<keyword evidence="8" id="KW-0460">Magnesium</keyword>
<keyword evidence="9" id="KW-0648">Protein biosynthesis</keyword>
<dbReference type="InterPro" id="IPR050055">
    <property type="entry name" value="EF-Tu_GTPase"/>
</dbReference>
<dbReference type="AlphaFoldDB" id="A0A8J2L567"/>
<evidence type="ECO:0000256" key="11">
    <source>
        <dbReference type="ARBA" id="ARBA00023128"/>
    </source>
</evidence>
<dbReference type="Proteomes" id="UP000708208">
    <property type="component" value="Unassembled WGS sequence"/>
</dbReference>
<dbReference type="GO" id="GO:0005739">
    <property type="term" value="C:mitochondrion"/>
    <property type="evidence" value="ECO:0007669"/>
    <property type="project" value="TreeGrafter"/>
</dbReference>
<dbReference type="GO" id="GO:0005525">
    <property type="term" value="F:GTP binding"/>
    <property type="evidence" value="ECO:0007669"/>
    <property type="project" value="UniProtKB-KW"/>
</dbReference>
<dbReference type="NCBIfam" id="NF009372">
    <property type="entry name" value="PRK12735.1"/>
    <property type="match status" value="1"/>
</dbReference>
<reference evidence="16" key="1">
    <citation type="submission" date="2021-06" db="EMBL/GenBank/DDBJ databases">
        <authorList>
            <person name="Hodson N. C."/>
            <person name="Mongue J. A."/>
            <person name="Jaron S. K."/>
        </authorList>
    </citation>
    <scope>NUCLEOTIDE SEQUENCE</scope>
</reference>
<dbReference type="PANTHER" id="PTHR43721:SF36">
    <property type="entry name" value="ELONGATION FACTOR TU, MITOCHONDRIAL"/>
    <property type="match status" value="1"/>
</dbReference>
<dbReference type="InterPro" id="IPR033720">
    <property type="entry name" value="EFTU_2"/>
</dbReference>
<protein>
    <recommendedName>
        <fullName evidence="2">protein-synthesizing GTPase</fullName>
        <ecNumber evidence="2">3.6.5.3</ecNumber>
    </recommendedName>
</protein>
<name>A0A8J2L567_9HEXA</name>
<dbReference type="InterPro" id="IPR041709">
    <property type="entry name" value="EF-Tu_GTP-bd"/>
</dbReference>
<evidence type="ECO:0000256" key="14">
    <source>
        <dbReference type="SAM" id="SignalP"/>
    </source>
</evidence>
<evidence type="ECO:0000256" key="10">
    <source>
        <dbReference type="ARBA" id="ARBA00022946"/>
    </source>
</evidence>
<evidence type="ECO:0000259" key="15">
    <source>
        <dbReference type="PROSITE" id="PS51722"/>
    </source>
</evidence>
<evidence type="ECO:0000256" key="7">
    <source>
        <dbReference type="ARBA" id="ARBA00022801"/>
    </source>
</evidence>
<dbReference type="CDD" id="cd01884">
    <property type="entry name" value="EF_Tu"/>
    <property type="match status" value="1"/>
</dbReference>
<dbReference type="InterPro" id="IPR000795">
    <property type="entry name" value="T_Tr_GTP-bd_dom"/>
</dbReference>
<evidence type="ECO:0000256" key="3">
    <source>
        <dbReference type="ARBA" id="ARBA00022490"/>
    </source>
</evidence>
<evidence type="ECO:0000256" key="13">
    <source>
        <dbReference type="ARBA" id="ARBA00051990"/>
    </source>
</evidence>
<accession>A0A8J2L567</accession>
<keyword evidence="14" id="KW-0732">Signal</keyword>
<dbReference type="NCBIfam" id="TIGR00231">
    <property type="entry name" value="small_GTP"/>
    <property type="match status" value="1"/>
</dbReference>
<dbReference type="GO" id="GO:0070125">
    <property type="term" value="P:mitochondrial translational elongation"/>
    <property type="evidence" value="ECO:0007669"/>
    <property type="project" value="TreeGrafter"/>
</dbReference>
<keyword evidence="12" id="KW-0342">GTP-binding</keyword>
<dbReference type="PROSITE" id="PS00301">
    <property type="entry name" value="G_TR_1"/>
    <property type="match status" value="1"/>
</dbReference>
<keyword evidence="7" id="KW-0378">Hydrolase</keyword>
<dbReference type="CDD" id="cd03706">
    <property type="entry name" value="mtEFTU_III"/>
    <property type="match status" value="1"/>
</dbReference>
<dbReference type="Pfam" id="PF00009">
    <property type="entry name" value="GTP_EFTU"/>
    <property type="match status" value="1"/>
</dbReference>
<dbReference type="Pfam" id="PF03143">
    <property type="entry name" value="GTP_EFTU_D3"/>
    <property type="match status" value="1"/>
</dbReference>
<dbReference type="FunFam" id="2.40.30.10:FF:000001">
    <property type="entry name" value="Elongation factor Tu"/>
    <property type="match status" value="1"/>
</dbReference>
<dbReference type="NCBIfam" id="NF000766">
    <property type="entry name" value="PRK00049.1"/>
    <property type="match status" value="1"/>
</dbReference>
<dbReference type="EC" id="3.6.5.3" evidence="2"/>
<keyword evidence="5" id="KW-0547">Nucleotide-binding</keyword>
<keyword evidence="10" id="KW-0809">Transit peptide</keyword>
<keyword evidence="11" id="KW-0496">Mitochondrion</keyword>
<evidence type="ECO:0000256" key="12">
    <source>
        <dbReference type="ARBA" id="ARBA00023134"/>
    </source>
</evidence>
<evidence type="ECO:0000313" key="17">
    <source>
        <dbReference type="Proteomes" id="UP000708208"/>
    </source>
</evidence>
<dbReference type="GO" id="GO:0003924">
    <property type="term" value="F:GTPase activity"/>
    <property type="evidence" value="ECO:0007669"/>
    <property type="project" value="InterPro"/>
</dbReference>
<comment type="catalytic activity">
    <reaction evidence="13">
        <text>GTP + H2O = GDP + phosphate + H(+)</text>
        <dbReference type="Rhea" id="RHEA:19669"/>
        <dbReference type="ChEBI" id="CHEBI:15377"/>
        <dbReference type="ChEBI" id="CHEBI:15378"/>
        <dbReference type="ChEBI" id="CHEBI:37565"/>
        <dbReference type="ChEBI" id="CHEBI:43474"/>
        <dbReference type="ChEBI" id="CHEBI:58189"/>
        <dbReference type="EC" id="3.6.5.3"/>
    </reaction>
    <physiologicalReaction direction="left-to-right" evidence="13">
        <dbReference type="Rhea" id="RHEA:19670"/>
    </physiologicalReaction>
</comment>
<keyword evidence="6" id="KW-0251">Elongation factor</keyword>
<dbReference type="Pfam" id="PF03144">
    <property type="entry name" value="GTP_EFTU_D2"/>
    <property type="match status" value="1"/>
</dbReference>
<feature type="chain" id="PRO_5035228724" description="protein-synthesizing GTPase" evidence="14">
    <location>
        <begin position="27"/>
        <end position="547"/>
    </location>
</feature>
<dbReference type="FunFam" id="3.40.50.300:FF:000576">
    <property type="entry name" value="Elongation factor Tu"/>
    <property type="match status" value="1"/>
</dbReference>
<dbReference type="InterPro" id="IPR005225">
    <property type="entry name" value="Small_GTP-bd"/>
</dbReference>
<organism evidence="16 17">
    <name type="scientific">Allacma fusca</name>
    <dbReference type="NCBI Taxonomy" id="39272"/>
    <lineage>
        <taxon>Eukaryota</taxon>
        <taxon>Metazoa</taxon>
        <taxon>Ecdysozoa</taxon>
        <taxon>Arthropoda</taxon>
        <taxon>Hexapoda</taxon>
        <taxon>Collembola</taxon>
        <taxon>Symphypleona</taxon>
        <taxon>Sminthuridae</taxon>
        <taxon>Allacma</taxon>
    </lineage>
</organism>
<dbReference type="InterPro" id="IPR004161">
    <property type="entry name" value="EFTu-like_2"/>
</dbReference>
<keyword evidence="3" id="KW-0963">Cytoplasm</keyword>
<evidence type="ECO:0000256" key="6">
    <source>
        <dbReference type="ARBA" id="ARBA00022768"/>
    </source>
</evidence>
<dbReference type="EMBL" id="CAJVCH010535596">
    <property type="protein sequence ID" value="CAG7825265.1"/>
    <property type="molecule type" value="Genomic_DNA"/>
</dbReference>
<evidence type="ECO:0000256" key="9">
    <source>
        <dbReference type="ARBA" id="ARBA00022917"/>
    </source>
</evidence>
<dbReference type="InterPro" id="IPR031157">
    <property type="entry name" value="G_TR_CS"/>
</dbReference>
<comment type="caution">
    <text evidence="16">The sequence shown here is derived from an EMBL/GenBank/DDBJ whole genome shotgun (WGS) entry which is preliminary data.</text>
</comment>
<dbReference type="NCBIfam" id="NF009373">
    <property type="entry name" value="PRK12736.1"/>
    <property type="match status" value="1"/>
</dbReference>
<dbReference type="PROSITE" id="PS51722">
    <property type="entry name" value="G_TR_2"/>
    <property type="match status" value="1"/>
</dbReference>
<dbReference type="InterPro" id="IPR004541">
    <property type="entry name" value="Transl_elong_EFTu/EF1A_bac/org"/>
</dbReference>
<feature type="domain" description="Tr-type G" evidence="15">
    <location>
        <begin position="131"/>
        <end position="326"/>
    </location>
</feature>
<keyword evidence="4" id="KW-0479">Metal-binding</keyword>
<feature type="signal peptide" evidence="14">
    <location>
        <begin position="1"/>
        <end position="26"/>
    </location>
</feature>
<evidence type="ECO:0000256" key="1">
    <source>
        <dbReference type="ARBA" id="ARBA00011245"/>
    </source>
</evidence>
<dbReference type="PANTHER" id="PTHR43721">
    <property type="entry name" value="ELONGATION FACTOR TU-RELATED"/>
    <property type="match status" value="1"/>
</dbReference>
<proteinExistence type="predicted"/>
<dbReference type="InterPro" id="IPR004160">
    <property type="entry name" value="Transl_elong_EFTu/EF1A_C"/>
</dbReference>
<sequence>MYLSTVLGSLWLKVLFHVREFQPLLATVSNSERYPAPPTLRKNGNHCSLSAATYKHSCTLYSLHNGGFNSIVMRMAALKIFSRLAPSVGKPFYFSTGFGHSIPGVNGKHCNPLILSSVRFYAEKKIYQRDKPHCNVGTIGHVDHGKTTLTAAITKVLAEQELASVKRYDEIDNAPEEKQRGITINVAHVEYSTDARHYSHTDCPGHADYIKNMITGTAQMDGAILVVSATDGVMPQTREHLLLSKQIGIQHIVVYINKVDAADAEMIELVEMEIRELLTEMGYDGEHATVIKGSALSALEGNNNEIGVKTIVELLKAVDEKIPTPVRDLDKPFMMPLENVYSIGGRGTVVTGRLERGILKKGNECEIIGYNKVIKTTVTGVEMFHKILEESQAGDQLGALIRGTKRDEVRRGMFLVKPGTLKMRDHLKAQVYVLTKDEGGRGRPFTSLFQLQIFSKTWDCAAQVYIEGKDLVMPGEDSQLSVKLFKPMAVEKGQKFTLRDGVVTVGFGVFADYLPNLKEEERQLLHEGKKGIEKRAKKAAAANAAKA</sequence>
<evidence type="ECO:0000256" key="4">
    <source>
        <dbReference type="ARBA" id="ARBA00022723"/>
    </source>
</evidence>
<dbReference type="GO" id="GO:0003746">
    <property type="term" value="F:translation elongation factor activity"/>
    <property type="evidence" value="ECO:0007669"/>
    <property type="project" value="UniProtKB-KW"/>
</dbReference>
<comment type="subunit">
    <text evidence="1">Monomer.</text>
</comment>
<dbReference type="CDD" id="cd03697">
    <property type="entry name" value="EFTU_II"/>
    <property type="match status" value="1"/>
</dbReference>
<keyword evidence="17" id="KW-1185">Reference proteome</keyword>
<evidence type="ECO:0000256" key="5">
    <source>
        <dbReference type="ARBA" id="ARBA00022741"/>
    </source>
</evidence>
<gene>
    <name evidence="16" type="ORF">AFUS01_LOCUS35385</name>
</gene>
<evidence type="ECO:0000313" key="16">
    <source>
        <dbReference type="EMBL" id="CAG7825265.1"/>
    </source>
</evidence>
<dbReference type="OrthoDB" id="2067at2759"/>